<evidence type="ECO:0000256" key="1">
    <source>
        <dbReference type="ARBA" id="ARBA00022527"/>
    </source>
</evidence>
<dbReference type="InterPro" id="IPR050267">
    <property type="entry name" value="Anti-sigma-factor_SerPK"/>
</dbReference>
<dbReference type="AlphaFoldDB" id="A0A101TW90"/>
<evidence type="ECO:0000313" key="3">
    <source>
        <dbReference type="EMBL" id="KUN99739.1"/>
    </source>
</evidence>
<keyword evidence="1" id="KW-0808">Transferase</keyword>
<proteinExistence type="predicted"/>
<protein>
    <recommendedName>
        <fullName evidence="2">Histidine kinase/HSP90-like ATPase domain-containing protein</fullName>
    </recommendedName>
</protein>
<sequence>MFREQATSWKLPDEVTETAVLLLSELMTNAYRHAKVSPGREIWARCILEANRLRISVADANDTLPEPRPAALDEESGRGLTLVSALADKWGAEPRGGGIGKTVWYELECEPCETL</sequence>
<dbReference type="SUPFAM" id="SSF55874">
    <property type="entry name" value="ATPase domain of HSP90 chaperone/DNA topoisomerase II/histidine kinase"/>
    <property type="match status" value="1"/>
</dbReference>
<comment type="caution">
    <text evidence="3">The sequence shown here is derived from an EMBL/GenBank/DDBJ whole genome shotgun (WGS) entry which is preliminary data.</text>
</comment>
<gene>
    <name evidence="3" type="ORF">AQJ67_25350</name>
</gene>
<dbReference type="PANTHER" id="PTHR35526">
    <property type="entry name" value="ANTI-SIGMA-F FACTOR RSBW-RELATED"/>
    <property type="match status" value="1"/>
</dbReference>
<dbReference type="InterPro" id="IPR003594">
    <property type="entry name" value="HATPase_dom"/>
</dbReference>
<dbReference type="PANTHER" id="PTHR35526:SF3">
    <property type="entry name" value="ANTI-SIGMA-F FACTOR RSBW"/>
    <property type="match status" value="1"/>
</dbReference>
<dbReference type="Pfam" id="PF13581">
    <property type="entry name" value="HATPase_c_2"/>
    <property type="match status" value="1"/>
</dbReference>
<keyword evidence="4" id="KW-1185">Reference proteome</keyword>
<dbReference type="CDD" id="cd16936">
    <property type="entry name" value="HATPase_RsbW-like"/>
    <property type="match status" value="1"/>
</dbReference>
<evidence type="ECO:0000259" key="2">
    <source>
        <dbReference type="Pfam" id="PF13581"/>
    </source>
</evidence>
<name>A0A101TW90_9ACTN</name>
<keyword evidence="1" id="KW-0723">Serine/threonine-protein kinase</keyword>
<dbReference type="InterPro" id="IPR036890">
    <property type="entry name" value="HATPase_C_sf"/>
</dbReference>
<keyword evidence="1" id="KW-0418">Kinase</keyword>
<accession>A0A101TW90</accession>
<evidence type="ECO:0000313" key="4">
    <source>
        <dbReference type="Proteomes" id="UP000053429"/>
    </source>
</evidence>
<reference evidence="3 4" key="1">
    <citation type="submission" date="2015-10" db="EMBL/GenBank/DDBJ databases">
        <title>Draft genome sequence of Streptomyces caeruleatus NRRL B-24802, type strain for the species Streptomyces caeruleatus.</title>
        <authorList>
            <person name="Ruckert C."/>
            <person name="Winkler A."/>
            <person name="Kalinowski J."/>
            <person name="Kampfer P."/>
            <person name="Glaeser S."/>
        </authorList>
    </citation>
    <scope>NUCLEOTIDE SEQUENCE [LARGE SCALE GENOMIC DNA]</scope>
    <source>
        <strain evidence="3 4">NRRL B-24802</strain>
    </source>
</reference>
<dbReference type="STRING" id="661399.AQJ67_25350"/>
<dbReference type="EMBL" id="LMWY01000031">
    <property type="protein sequence ID" value="KUN99739.1"/>
    <property type="molecule type" value="Genomic_DNA"/>
</dbReference>
<dbReference type="Proteomes" id="UP000053429">
    <property type="component" value="Unassembled WGS sequence"/>
</dbReference>
<feature type="domain" description="Histidine kinase/HSP90-like ATPase" evidence="2">
    <location>
        <begin position="3"/>
        <end position="92"/>
    </location>
</feature>
<dbReference type="Gene3D" id="3.30.565.10">
    <property type="entry name" value="Histidine kinase-like ATPase, C-terminal domain"/>
    <property type="match status" value="1"/>
</dbReference>
<organism evidence="3 4">
    <name type="scientific">Streptomyces caeruleatus</name>
    <dbReference type="NCBI Taxonomy" id="661399"/>
    <lineage>
        <taxon>Bacteria</taxon>
        <taxon>Bacillati</taxon>
        <taxon>Actinomycetota</taxon>
        <taxon>Actinomycetes</taxon>
        <taxon>Kitasatosporales</taxon>
        <taxon>Streptomycetaceae</taxon>
        <taxon>Streptomyces</taxon>
    </lineage>
</organism>
<dbReference type="GO" id="GO:0004674">
    <property type="term" value="F:protein serine/threonine kinase activity"/>
    <property type="evidence" value="ECO:0007669"/>
    <property type="project" value="UniProtKB-KW"/>
</dbReference>